<dbReference type="InterPro" id="IPR011335">
    <property type="entry name" value="Restrct_endonuc-II-like"/>
</dbReference>
<dbReference type="InterPro" id="IPR012296">
    <property type="entry name" value="Nuclease_put_TT1808"/>
</dbReference>
<organism evidence="2 3">
    <name type="scientific">Streptomyces xiamenensis</name>
    <dbReference type="NCBI Taxonomy" id="408015"/>
    <lineage>
        <taxon>Bacteria</taxon>
        <taxon>Bacillati</taxon>
        <taxon>Actinomycetota</taxon>
        <taxon>Actinomycetes</taxon>
        <taxon>Kitasatosporales</taxon>
        <taxon>Streptomycetaceae</taxon>
        <taxon>Streptomyces</taxon>
    </lineage>
</organism>
<dbReference type="EMBL" id="CP009922">
    <property type="protein sequence ID" value="AKG44538.1"/>
    <property type="molecule type" value="Genomic_DNA"/>
</dbReference>
<accession>A0A0F7FX73</accession>
<dbReference type="STRING" id="408015.SXIM_31540"/>
<dbReference type="Pfam" id="PF05685">
    <property type="entry name" value="Uma2"/>
    <property type="match status" value="1"/>
</dbReference>
<dbReference type="HOGENOM" id="CLU_076312_4_1_11"/>
<reference evidence="2" key="1">
    <citation type="submission" date="2019-08" db="EMBL/GenBank/DDBJ databases">
        <title>Complete genome sequence of a mangrove-derived Streptomyces xiamenensis.</title>
        <authorList>
            <person name="Xu J."/>
        </authorList>
    </citation>
    <scope>NUCLEOTIDE SEQUENCE</scope>
    <source>
        <strain evidence="2">318</strain>
    </source>
</reference>
<proteinExistence type="predicted"/>
<keyword evidence="3" id="KW-1185">Reference proteome</keyword>
<sequence>METTFDELDATAPKGWRVELIEGDIHVVPPANGDHEEIVSELLEQIGEHKAKGLRMRTGIGLRIPGEAPADRLVPDLVIAPKGAFTSPELYHDPAPVLLVCEVASRSTGDNDRGKKLRSYARAGVPCYLLVDRQKGLVTLFSNPRRGRYLDTLSRPVGEPVPLPDPFGFEVDTSEF</sequence>
<dbReference type="AlphaFoldDB" id="A0A0F7FX73"/>
<dbReference type="PANTHER" id="PTHR35400">
    <property type="entry name" value="SLR1083 PROTEIN"/>
    <property type="match status" value="1"/>
</dbReference>
<evidence type="ECO:0000313" key="2">
    <source>
        <dbReference type="EMBL" id="AKG44538.1"/>
    </source>
</evidence>
<evidence type="ECO:0000313" key="3">
    <source>
        <dbReference type="Proteomes" id="UP000034034"/>
    </source>
</evidence>
<dbReference type="PATRIC" id="fig|408015.6.peg.3194"/>
<dbReference type="InterPro" id="IPR008538">
    <property type="entry name" value="Uma2"/>
</dbReference>
<feature type="domain" description="Putative restriction endonuclease" evidence="1">
    <location>
        <begin position="5"/>
        <end position="172"/>
    </location>
</feature>
<dbReference type="CDD" id="cd06260">
    <property type="entry name" value="DUF820-like"/>
    <property type="match status" value="1"/>
</dbReference>
<dbReference type="PANTHER" id="PTHR35400:SF3">
    <property type="entry name" value="SLL1072 PROTEIN"/>
    <property type="match status" value="1"/>
</dbReference>
<dbReference type="KEGG" id="sxi:SXIM_31540"/>
<name>A0A0F7FX73_9ACTN</name>
<gene>
    <name evidence="2" type="ORF">SXIM_31540</name>
</gene>
<dbReference type="SUPFAM" id="SSF52980">
    <property type="entry name" value="Restriction endonuclease-like"/>
    <property type="match status" value="1"/>
</dbReference>
<dbReference type="Gene3D" id="3.90.1570.10">
    <property type="entry name" value="tt1808, chain A"/>
    <property type="match status" value="1"/>
</dbReference>
<dbReference type="Proteomes" id="UP000034034">
    <property type="component" value="Chromosome"/>
</dbReference>
<evidence type="ECO:0000259" key="1">
    <source>
        <dbReference type="Pfam" id="PF05685"/>
    </source>
</evidence>
<protein>
    <recommendedName>
        <fullName evidence="1">Putative restriction endonuclease domain-containing protein</fullName>
    </recommendedName>
</protein>